<evidence type="ECO:0000313" key="2">
    <source>
        <dbReference type="EMBL" id="APZ92449.1"/>
    </source>
</evidence>
<sequence length="647" mass="72270">MNLPPQNLPPTDRARTDILSLLIIAAAAIYMSISVGNSAPLQSANDRSRWCTVWSLVERGTYHIDEIDQVPQWSTIDKVRHRESDDEPWHFYSSKPPLFPTMVAGLYWLEKQTLGYDLFTETATVTRLLLLIINVLPMVLALLAFQKSLRLLNVSASARRVLLATAGFATMLNPFFTTLNNHTPGAVSLIFSLAAIVRLRQSDQPKPADFAAVGFFAALTCCFELPAALFGVLSFLFVVSIDWRRTAKYYVPAAVIPLAAFFVTNWICTGGIKPFYTYYGTEKYVFVHEGVPSYWAEPQGIDANQESPLVYLFHCVLGHHGILSLTPMFLLTIAGWSFAVKAGRKRSDWPVMWMGIVISAAVLTFYLTRTENYNYGGNSSALRWVLWLAPFWFYGMIPAVERVLTSKKLVLLLAILWAASVYSSAYSLQRPWKPSWLYTRMQNAGWIDYGTQVLPFDPPRYSLLNNLPAESGVTNTFVGTLDTAGQSVELTTAPEAAANKDELPLTVTLTDQQSSPRTAQLLVQKAPFAAGTDVTQWLQSSDGTAAAPTWATQLLRGLPSAKPYNSASPRYLKYVTEDGEKTAVKCDRGAARVAFQHPEFGKCWHRCDVYYCDELPFGVAQWKITITQAATNKVVRRELWTCQQLPQ</sequence>
<keyword evidence="1" id="KW-1133">Transmembrane helix</keyword>
<accession>A0A1P8WEH7</accession>
<keyword evidence="1" id="KW-0472">Membrane</keyword>
<feature type="transmembrane region" description="Helical" evidence="1">
    <location>
        <begin position="128"/>
        <end position="145"/>
    </location>
</feature>
<evidence type="ECO:0008006" key="4">
    <source>
        <dbReference type="Google" id="ProtNLM"/>
    </source>
</evidence>
<feature type="transmembrane region" description="Helical" evidence="1">
    <location>
        <begin position="351"/>
        <end position="368"/>
    </location>
</feature>
<dbReference type="RefSeq" id="WP_077024067.1">
    <property type="nucleotide sequence ID" value="NZ_CP017641.1"/>
</dbReference>
<reference evidence="2 3" key="1">
    <citation type="journal article" date="2016" name="Front. Microbiol.">
        <title>Fuerstia marisgermanicae gen. nov., sp. nov., an Unusual Member of the Phylum Planctomycetes from the German Wadden Sea.</title>
        <authorList>
            <person name="Kohn T."/>
            <person name="Heuer A."/>
            <person name="Jogler M."/>
            <person name="Vollmers J."/>
            <person name="Boedeker C."/>
            <person name="Bunk B."/>
            <person name="Rast P."/>
            <person name="Borchert D."/>
            <person name="Glockner I."/>
            <person name="Freese H.M."/>
            <person name="Klenk H.P."/>
            <person name="Overmann J."/>
            <person name="Kaster A.K."/>
            <person name="Rohde M."/>
            <person name="Wiegand S."/>
            <person name="Jogler C."/>
        </authorList>
    </citation>
    <scope>NUCLEOTIDE SEQUENCE [LARGE SCALE GENOMIC DNA]</scope>
    <source>
        <strain evidence="2 3">NH11</strain>
    </source>
</reference>
<evidence type="ECO:0000256" key="1">
    <source>
        <dbReference type="SAM" id="Phobius"/>
    </source>
</evidence>
<dbReference type="STRING" id="1891926.Fuma_02060"/>
<gene>
    <name evidence="2" type="ORF">Fuma_02060</name>
</gene>
<feature type="transmembrane region" description="Helical" evidence="1">
    <location>
        <begin position="380"/>
        <end position="397"/>
    </location>
</feature>
<name>A0A1P8WEH7_9PLAN</name>
<feature type="transmembrane region" description="Helical" evidence="1">
    <location>
        <begin position="18"/>
        <end position="39"/>
    </location>
</feature>
<feature type="transmembrane region" description="Helical" evidence="1">
    <location>
        <begin position="309"/>
        <end position="339"/>
    </location>
</feature>
<dbReference type="AlphaFoldDB" id="A0A1P8WEH7"/>
<dbReference type="EMBL" id="CP017641">
    <property type="protein sequence ID" value="APZ92449.1"/>
    <property type="molecule type" value="Genomic_DNA"/>
</dbReference>
<proteinExistence type="predicted"/>
<feature type="transmembrane region" description="Helical" evidence="1">
    <location>
        <begin position="211"/>
        <end position="237"/>
    </location>
</feature>
<protein>
    <recommendedName>
        <fullName evidence="4">Glycosyltransferase RgtA/B/C/D-like domain-containing protein</fullName>
    </recommendedName>
</protein>
<feature type="transmembrane region" description="Helical" evidence="1">
    <location>
        <begin position="409"/>
        <end position="428"/>
    </location>
</feature>
<evidence type="ECO:0000313" key="3">
    <source>
        <dbReference type="Proteomes" id="UP000187735"/>
    </source>
</evidence>
<dbReference type="KEGG" id="fmr:Fuma_02060"/>
<keyword evidence="3" id="KW-1185">Reference proteome</keyword>
<organism evidence="2 3">
    <name type="scientific">Fuerstiella marisgermanici</name>
    <dbReference type="NCBI Taxonomy" id="1891926"/>
    <lineage>
        <taxon>Bacteria</taxon>
        <taxon>Pseudomonadati</taxon>
        <taxon>Planctomycetota</taxon>
        <taxon>Planctomycetia</taxon>
        <taxon>Planctomycetales</taxon>
        <taxon>Planctomycetaceae</taxon>
        <taxon>Fuerstiella</taxon>
    </lineage>
</organism>
<feature type="transmembrane region" description="Helical" evidence="1">
    <location>
        <begin position="157"/>
        <end position="176"/>
    </location>
</feature>
<dbReference type="OrthoDB" id="251120at2"/>
<dbReference type="Proteomes" id="UP000187735">
    <property type="component" value="Chromosome"/>
</dbReference>
<keyword evidence="1" id="KW-0812">Transmembrane</keyword>
<feature type="transmembrane region" description="Helical" evidence="1">
    <location>
        <begin position="249"/>
        <end position="268"/>
    </location>
</feature>